<dbReference type="GO" id="GO:0004930">
    <property type="term" value="F:G protein-coupled receptor activity"/>
    <property type="evidence" value="ECO:0007669"/>
    <property type="project" value="UniProtKB-KW"/>
</dbReference>
<dbReference type="InterPro" id="IPR017452">
    <property type="entry name" value="GPCR_Rhodpsn_7TM"/>
</dbReference>
<keyword evidence="6" id="KW-0675">Receptor</keyword>
<dbReference type="PANTHER" id="PTHR45695:SF9">
    <property type="entry name" value="LEUCOKININ RECEPTOR"/>
    <property type="match status" value="1"/>
</dbReference>
<dbReference type="GO" id="GO:0016020">
    <property type="term" value="C:membrane"/>
    <property type="evidence" value="ECO:0007669"/>
    <property type="project" value="UniProtKB-SubCell"/>
</dbReference>
<keyword evidence="3 8" id="KW-1133">Transmembrane helix</keyword>
<feature type="transmembrane region" description="Helical" evidence="8">
    <location>
        <begin position="216"/>
        <end position="242"/>
    </location>
</feature>
<dbReference type="CDD" id="cd00637">
    <property type="entry name" value="7tm_classA_rhodopsin-like"/>
    <property type="match status" value="1"/>
</dbReference>
<dbReference type="PhylomeDB" id="B3S3M8"/>
<dbReference type="Pfam" id="PF00001">
    <property type="entry name" value="7tm_1"/>
    <property type="match status" value="1"/>
</dbReference>
<accession>B3S3M8</accession>
<dbReference type="Proteomes" id="UP000009022">
    <property type="component" value="Unassembled WGS sequence"/>
</dbReference>
<feature type="transmembrane region" description="Helical" evidence="8">
    <location>
        <begin position="123"/>
        <end position="144"/>
    </location>
</feature>
<dbReference type="PRINTS" id="PR00237">
    <property type="entry name" value="GPCRRHODOPSN"/>
</dbReference>
<dbReference type="eggNOG" id="KOG3656">
    <property type="taxonomic scope" value="Eukaryota"/>
</dbReference>
<dbReference type="GeneID" id="6755911"/>
<evidence type="ECO:0000256" key="3">
    <source>
        <dbReference type="ARBA" id="ARBA00022989"/>
    </source>
</evidence>
<dbReference type="CTD" id="6755911"/>
<dbReference type="Gene3D" id="1.20.1070.10">
    <property type="entry name" value="Rhodopsin 7-helix transmembrane proteins"/>
    <property type="match status" value="1"/>
</dbReference>
<evidence type="ECO:0000256" key="8">
    <source>
        <dbReference type="SAM" id="Phobius"/>
    </source>
</evidence>
<dbReference type="HOGENOM" id="CLU_064822_0_0_1"/>
<comment type="subcellular location">
    <subcellularLocation>
        <location evidence="1">Membrane</location>
        <topology evidence="1">Multi-pass membrane protein</topology>
    </subcellularLocation>
</comment>
<protein>
    <recommendedName>
        <fullName evidence="9">G-protein coupled receptors family 1 profile domain-containing protein</fullName>
    </recommendedName>
</protein>
<evidence type="ECO:0000256" key="5">
    <source>
        <dbReference type="ARBA" id="ARBA00023136"/>
    </source>
</evidence>
<evidence type="ECO:0000313" key="10">
    <source>
        <dbReference type="EMBL" id="EDV22832.1"/>
    </source>
</evidence>
<keyword evidence="4" id="KW-0297">G-protein coupled receptor</keyword>
<evidence type="ECO:0000313" key="11">
    <source>
        <dbReference type="Proteomes" id="UP000009022"/>
    </source>
</evidence>
<feature type="transmembrane region" description="Helical" evidence="8">
    <location>
        <begin position="262"/>
        <end position="284"/>
    </location>
</feature>
<dbReference type="GO" id="GO:0007186">
    <property type="term" value="P:G protein-coupled receptor signaling pathway"/>
    <property type="evidence" value="ECO:0000318"/>
    <property type="project" value="GO_Central"/>
</dbReference>
<feature type="transmembrane region" description="Helical" evidence="8">
    <location>
        <begin position="164"/>
        <end position="191"/>
    </location>
</feature>
<proteinExistence type="predicted"/>
<evidence type="ECO:0000256" key="7">
    <source>
        <dbReference type="ARBA" id="ARBA00023224"/>
    </source>
</evidence>
<evidence type="ECO:0000256" key="1">
    <source>
        <dbReference type="ARBA" id="ARBA00004141"/>
    </source>
</evidence>
<evidence type="ECO:0000256" key="2">
    <source>
        <dbReference type="ARBA" id="ARBA00022692"/>
    </source>
</evidence>
<dbReference type="PANTHER" id="PTHR45695">
    <property type="entry name" value="LEUCOKININ RECEPTOR-RELATED"/>
    <property type="match status" value="1"/>
</dbReference>
<dbReference type="RefSeq" id="XP_002114698.1">
    <property type="nucleotide sequence ID" value="XM_002114662.1"/>
</dbReference>
<dbReference type="InParanoid" id="B3S3M8"/>
<gene>
    <name evidence="10" type="ORF">TRIADDRAFT_58780</name>
</gene>
<dbReference type="EMBL" id="DS985248">
    <property type="protein sequence ID" value="EDV22832.1"/>
    <property type="molecule type" value="Genomic_DNA"/>
</dbReference>
<dbReference type="SUPFAM" id="SSF81321">
    <property type="entry name" value="Family A G protein-coupled receptor-like"/>
    <property type="match status" value="1"/>
</dbReference>
<evidence type="ECO:0000256" key="6">
    <source>
        <dbReference type="ARBA" id="ARBA00023170"/>
    </source>
</evidence>
<dbReference type="InterPro" id="IPR000276">
    <property type="entry name" value="GPCR_Rhodpsn"/>
</dbReference>
<keyword evidence="5 8" id="KW-0472">Membrane</keyword>
<feature type="transmembrane region" description="Helical" evidence="8">
    <location>
        <begin position="32"/>
        <end position="55"/>
    </location>
</feature>
<name>B3S3M8_TRIAD</name>
<dbReference type="PROSITE" id="PS50262">
    <property type="entry name" value="G_PROTEIN_RECEP_F1_2"/>
    <property type="match status" value="1"/>
</dbReference>
<reference evidence="10 11" key="1">
    <citation type="journal article" date="2008" name="Nature">
        <title>The Trichoplax genome and the nature of placozoans.</title>
        <authorList>
            <person name="Srivastava M."/>
            <person name="Begovic E."/>
            <person name="Chapman J."/>
            <person name="Putnam N.H."/>
            <person name="Hellsten U."/>
            <person name="Kawashima T."/>
            <person name="Kuo A."/>
            <person name="Mitros T."/>
            <person name="Salamov A."/>
            <person name="Carpenter M.L."/>
            <person name="Signorovitch A.Y."/>
            <person name="Moreno M.A."/>
            <person name="Kamm K."/>
            <person name="Grimwood J."/>
            <person name="Schmutz J."/>
            <person name="Shapiro H."/>
            <person name="Grigoriev I.V."/>
            <person name="Buss L.W."/>
            <person name="Schierwater B."/>
            <person name="Dellaporta S.L."/>
            <person name="Rokhsar D.S."/>
        </authorList>
    </citation>
    <scope>NUCLEOTIDE SEQUENCE [LARGE SCALE GENOMIC DNA]</scope>
    <source>
        <strain evidence="10 11">Grell-BS-1999</strain>
    </source>
</reference>
<dbReference type="AlphaFoldDB" id="B3S3M8"/>
<keyword evidence="11" id="KW-1185">Reference proteome</keyword>
<feature type="domain" description="G-protein coupled receptors family 1 profile" evidence="9">
    <location>
        <begin position="46"/>
        <end position="281"/>
    </location>
</feature>
<evidence type="ECO:0000259" key="9">
    <source>
        <dbReference type="PROSITE" id="PS50262"/>
    </source>
</evidence>
<sequence>MNASKLASCIGNNCRNFSNATDNIRQRPANPIQLLLTIAGCMGIIPNIILVIGFYTKKSFKKPTYCLLANLAVSDMILSLGSLSNVIVNSLEASASIQTLIMISNERYLAIFRPTSELTRKKANFLCLIAWIISLSISFPFIITTSVTNVIPKQCVAFEKFTNWTAIIFVVIFIFQFALPTVVIITLYSLILHRLRKTVQGQTDSSKSKKLKRRTIYMLLTTTIIFLAFSTPWAISLAIMAITRSLPAKIVVDPNYPIAGGIVRISRFVVPFTAIYNPIIYCIFNKHIRQLYFSCCFNFIKNSAVVPSVYTNSDNGQIDTVNSTAAANSNTIIVSNTAAGIVANSTTTEFADLNTTATADLNSTVVQKYISKDNEAMSTD</sequence>
<evidence type="ECO:0000256" key="4">
    <source>
        <dbReference type="ARBA" id="ARBA00023040"/>
    </source>
</evidence>
<feature type="transmembrane region" description="Helical" evidence="8">
    <location>
        <begin position="67"/>
        <end position="87"/>
    </location>
</feature>
<organism evidence="10 11">
    <name type="scientific">Trichoplax adhaerens</name>
    <name type="common">Trichoplax reptans</name>
    <dbReference type="NCBI Taxonomy" id="10228"/>
    <lineage>
        <taxon>Eukaryota</taxon>
        <taxon>Metazoa</taxon>
        <taxon>Placozoa</taxon>
        <taxon>Uniplacotomia</taxon>
        <taxon>Trichoplacea</taxon>
        <taxon>Trichoplacidae</taxon>
        <taxon>Trichoplax</taxon>
    </lineage>
</organism>
<keyword evidence="7" id="KW-0807">Transducer</keyword>
<dbReference type="KEGG" id="tad:TRIADDRAFT_58780"/>
<keyword evidence="2 8" id="KW-0812">Transmembrane</keyword>